<accession>A0A0D7CKI2</accession>
<organism evidence="2 3">
    <name type="scientific">Streptomyces natalensis ATCC 27448</name>
    <dbReference type="NCBI Taxonomy" id="1240678"/>
    <lineage>
        <taxon>Bacteria</taxon>
        <taxon>Bacillati</taxon>
        <taxon>Actinomycetota</taxon>
        <taxon>Actinomycetes</taxon>
        <taxon>Kitasatosporales</taxon>
        <taxon>Streptomycetaceae</taxon>
        <taxon>Streptomyces</taxon>
    </lineage>
</organism>
<feature type="transmembrane region" description="Helical" evidence="1">
    <location>
        <begin position="21"/>
        <end position="46"/>
    </location>
</feature>
<dbReference type="Gene3D" id="1.20.1070.10">
    <property type="entry name" value="Rhodopsin 7-helix transmembrane proteins"/>
    <property type="match status" value="1"/>
</dbReference>
<feature type="transmembrane region" description="Helical" evidence="1">
    <location>
        <begin position="52"/>
        <end position="72"/>
    </location>
</feature>
<keyword evidence="3" id="KW-1185">Reference proteome</keyword>
<sequence length="75" mass="8046">MPATTSNDATNQQQDTVPARTFWSLLILVLVLLGLLGTGIVVYVIWRHPSLGTPLGVGFTAVTLLVTTVLALSRR</sequence>
<evidence type="ECO:0000313" key="2">
    <source>
        <dbReference type="EMBL" id="KIZ15957.1"/>
    </source>
</evidence>
<protein>
    <submittedName>
        <fullName evidence="2">Uncharacterized protein</fullName>
    </submittedName>
</protein>
<dbReference type="PATRIC" id="fig|1240678.4.peg.4720"/>
<dbReference type="EMBL" id="JRKI01000029">
    <property type="protein sequence ID" value="KIZ15957.1"/>
    <property type="molecule type" value="Genomic_DNA"/>
</dbReference>
<dbReference type="AlphaFoldDB" id="A0A0D7CKI2"/>
<keyword evidence="1" id="KW-0812">Transmembrane</keyword>
<reference evidence="2 3" key="1">
    <citation type="submission" date="2014-09" db="EMBL/GenBank/DDBJ databases">
        <title>Draft genome sequence of Streptomyces natalensis ATCC 27448, producer of the antifungal pimaricin.</title>
        <authorList>
            <person name="Mendes M.V."/>
            <person name="Beites T."/>
            <person name="Pires S."/>
            <person name="Santos C.L."/>
            <person name="Moradas-Ferreira P."/>
        </authorList>
    </citation>
    <scope>NUCLEOTIDE SEQUENCE [LARGE SCALE GENOMIC DNA]</scope>
    <source>
        <strain evidence="2 3">ATCC 27448</strain>
    </source>
</reference>
<keyword evidence="1" id="KW-0472">Membrane</keyword>
<name>A0A0D7CKI2_9ACTN</name>
<gene>
    <name evidence="2" type="ORF">SNA_22145</name>
</gene>
<evidence type="ECO:0000313" key="3">
    <source>
        <dbReference type="Proteomes" id="UP000032458"/>
    </source>
</evidence>
<dbReference type="RefSeq" id="WP_030064290.1">
    <property type="nucleotide sequence ID" value="NZ_JRKI01000029.1"/>
</dbReference>
<proteinExistence type="predicted"/>
<evidence type="ECO:0000256" key="1">
    <source>
        <dbReference type="SAM" id="Phobius"/>
    </source>
</evidence>
<dbReference type="Proteomes" id="UP000032458">
    <property type="component" value="Unassembled WGS sequence"/>
</dbReference>
<keyword evidence="1" id="KW-1133">Transmembrane helix</keyword>
<dbReference type="SUPFAM" id="SSF81321">
    <property type="entry name" value="Family A G protein-coupled receptor-like"/>
    <property type="match status" value="1"/>
</dbReference>
<comment type="caution">
    <text evidence="2">The sequence shown here is derived from an EMBL/GenBank/DDBJ whole genome shotgun (WGS) entry which is preliminary data.</text>
</comment>